<evidence type="ECO:0000256" key="3">
    <source>
        <dbReference type="ARBA" id="ARBA00007992"/>
    </source>
</evidence>
<evidence type="ECO:0000259" key="8">
    <source>
        <dbReference type="Pfam" id="PF01494"/>
    </source>
</evidence>
<comment type="caution">
    <text evidence="9">The sequence shown here is derived from an EMBL/GenBank/DDBJ whole genome shotgun (WGS) entry which is preliminary data.</text>
</comment>
<evidence type="ECO:0000256" key="4">
    <source>
        <dbReference type="ARBA" id="ARBA00022630"/>
    </source>
</evidence>
<keyword evidence="5" id="KW-0274">FAD</keyword>
<keyword evidence="4" id="KW-0285">Flavoprotein</keyword>
<dbReference type="AlphaFoldDB" id="A0A9P9A5U3"/>
<dbReference type="Proteomes" id="UP000758603">
    <property type="component" value="Unassembled WGS sequence"/>
</dbReference>
<keyword evidence="6" id="KW-0560">Oxidoreductase</keyword>
<comment type="cofactor">
    <cofactor evidence="1">
        <name>FAD</name>
        <dbReference type="ChEBI" id="CHEBI:57692"/>
    </cofactor>
</comment>
<dbReference type="Gene3D" id="3.50.50.60">
    <property type="entry name" value="FAD/NAD(P)-binding domain"/>
    <property type="match status" value="1"/>
</dbReference>
<name>A0A9P9A5U3_9PEZI</name>
<evidence type="ECO:0000256" key="5">
    <source>
        <dbReference type="ARBA" id="ARBA00022827"/>
    </source>
</evidence>
<protein>
    <recommendedName>
        <fullName evidence="8">FAD-binding domain-containing protein</fullName>
    </recommendedName>
</protein>
<comment type="pathway">
    <text evidence="2">Secondary metabolite biosynthesis.</text>
</comment>
<keyword evidence="7" id="KW-0472">Membrane</keyword>
<dbReference type="InterPro" id="IPR002938">
    <property type="entry name" value="FAD-bd"/>
</dbReference>
<dbReference type="PANTHER" id="PTHR47356">
    <property type="entry name" value="FAD-DEPENDENT MONOOXYGENASE ASQG-RELATED"/>
    <property type="match status" value="1"/>
</dbReference>
<dbReference type="OrthoDB" id="10029326at2759"/>
<dbReference type="Pfam" id="PF01494">
    <property type="entry name" value="FAD_binding_3"/>
    <property type="match status" value="1"/>
</dbReference>
<keyword evidence="7" id="KW-0812">Transmembrane</keyword>
<keyword evidence="7" id="KW-1133">Transmembrane helix</keyword>
<evidence type="ECO:0000256" key="2">
    <source>
        <dbReference type="ARBA" id="ARBA00005179"/>
    </source>
</evidence>
<dbReference type="RefSeq" id="XP_045965320.1">
    <property type="nucleotide sequence ID" value="XM_046109430.1"/>
</dbReference>
<evidence type="ECO:0000256" key="7">
    <source>
        <dbReference type="SAM" id="Phobius"/>
    </source>
</evidence>
<feature type="domain" description="FAD-binding" evidence="8">
    <location>
        <begin position="10"/>
        <end position="368"/>
    </location>
</feature>
<dbReference type="GO" id="GO:0004497">
    <property type="term" value="F:monooxygenase activity"/>
    <property type="evidence" value="ECO:0007669"/>
    <property type="project" value="InterPro"/>
</dbReference>
<dbReference type="PANTHER" id="PTHR47356:SF2">
    <property type="entry name" value="FAD-BINDING DOMAIN-CONTAINING PROTEIN-RELATED"/>
    <property type="match status" value="1"/>
</dbReference>
<evidence type="ECO:0000313" key="10">
    <source>
        <dbReference type="Proteomes" id="UP000758603"/>
    </source>
</evidence>
<reference evidence="9" key="1">
    <citation type="journal article" date="2021" name="Nat. Commun.">
        <title>Genetic determinants of endophytism in the Arabidopsis root mycobiome.</title>
        <authorList>
            <person name="Mesny F."/>
            <person name="Miyauchi S."/>
            <person name="Thiergart T."/>
            <person name="Pickel B."/>
            <person name="Atanasova L."/>
            <person name="Karlsson M."/>
            <person name="Huettel B."/>
            <person name="Barry K.W."/>
            <person name="Haridas S."/>
            <person name="Chen C."/>
            <person name="Bauer D."/>
            <person name="Andreopoulos W."/>
            <person name="Pangilinan J."/>
            <person name="LaButti K."/>
            <person name="Riley R."/>
            <person name="Lipzen A."/>
            <person name="Clum A."/>
            <person name="Drula E."/>
            <person name="Henrissat B."/>
            <person name="Kohler A."/>
            <person name="Grigoriev I.V."/>
            <person name="Martin F.M."/>
            <person name="Hacquard S."/>
        </authorList>
    </citation>
    <scope>NUCLEOTIDE SEQUENCE</scope>
    <source>
        <strain evidence="9">MPI-SDFR-AT-0073</strain>
    </source>
</reference>
<dbReference type="PRINTS" id="PR00420">
    <property type="entry name" value="RNGMNOXGNASE"/>
</dbReference>
<organism evidence="9 10">
    <name type="scientific">Truncatella angustata</name>
    <dbReference type="NCBI Taxonomy" id="152316"/>
    <lineage>
        <taxon>Eukaryota</taxon>
        <taxon>Fungi</taxon>
        <taxon>Dikarya</taxon>
        <taxon>Ascomycota</taxon>
        <taxon>Pezizomycotina</taxon>
        <taxon>Sordariomycetes</taxon>
        <taxon>Xylariomycetidae</taxon>
        <taxon>Amphisphaeriales</taxon>
        <taxon>Sporocadaceae</taxon>
        <taxon>Truncatella</taxon>
    </lineage>
</organism>
<feature type="transmembrane region" description="Helical" evidence="7">
    <location>
        <begin position="482"/>
        <end position="504"/>
    </location>
</feature>
<accession>A0A9P9A5U3</accession>
<dbReference type="GO" id="GO:0071949">
    <property type="term" value="F:FAD binding"/>
    <property type="evidence" value="ECO:0007669"/>
    <property type="project" value="InterPro"/>
</dbReference>
<proteinExistence type="inferred from homology"/>
<dbReference type="InterPro" id="IPR036188">
    <property type="entry name" value="FAD/NAD-bd_sf"/>
</dbReference>
<dbReference type="SUPFAM" id="SSF51905">
    <property type="entry name" value="FAD/NAD(P)-binding domain"/>
    <property type="match status" value="1"/>
</dbReference>
<dbReference type="GeneID" id="70138321"/>
<evidence type="ECO:0000256" key="1">
    <source>
        <dbReference type="ARBA" id="ARBA00001974"/>
    </source>
</evidence>
<dbReference type="EMBL" id="JAGPXC010000001">
    <property type="protein sequence ID" value="KAH6661189.1"/>
    <property type="molecule type" value="Genomic_DNA"/>
</dbReference>
<sequence>MAEDQKPFHIIVAGGGLVGLSAAHIFQSLAATLSASSSRPVVRFTVLEAHPSVTPYIGSLLLFYPSTFRVYDQLGLLSALRPLVDETNFYVNFRAEDGSVLCRETGLADMAERRHGHGFRVVHRPVFVECLYENLSQESKSSVLLGKRVVGAQVDDEGVKVTCQDGTVVEGDILIGADGVRSRVRSAMQQLKAKAEEDPEAAAEEAERAKNDKSPYLASFRMLFGNAPIPPGLPNETNFEGAHPGISTQILTGTKQAWWAVYEQLETPTRDRARYTEDDKQKLVEKWGHLHMTPGYTLNDIISKHNRGPLGLINLEEGLVDTWTWDRIVLVGDAVRKVEPHAGLGFNQGLTDIVTIANKLHGLLKSSGPAPSADDLRRIFEEYQGERLEVMPTIDRVCRRRARQVAWPHWGFRVYATWVLPYVPLARLGLKYVMGPVIKKTPVLEWLEEQNLPAHEIEYEHQGLQDSKLSTQAVVGKGEHKYGLPLVTAAGLLAGLAVVGWRYYPRI</sequence>
<dbReference type="InterPro" id="IPR050562">
    <property type="entry name" value="FAD_mOase_fung"/>
</dbReference>
<evidence type="ECO:0000256" key="6">
    <source>
        <dbReference type="ARBA" id="ARBA00023002"/>
    </source>
</evidence>
<comment type="similarity">
    <text evidence="3">Belongs to the paxM FAD-dependent monooxygenase family.</text>
</comment>
<gene>
    <name evidence="9" type="ORF">BKA67DRAFT_78007</name>
</gene>
<keyword evidence="10" id="KW-1185">Reference proteome</keyword>
<evidence type="ECO:0000313" key="9">
    <source>
        <dbReference type="EMBL" id="KAH6661189.1"/>
    </source>
</evidence>